<dbReference type="EMBL" id="CYTK01000013">
    <property type="protein sequence ID" value="CUJ74569.1"/>
    <property type="molecule type" value="Genomic_DNA"/>
</dbReference>
<gene>
    <name evidence="2" type="ORF">ERS370000_05707</name>
</gene>
<evidence type="ECO:0000256" key="1">
    <source>
        <dbReference type="SAM" id="MobiDB-lite"/>
    </source>
</evidence>
<reference evidence="2 3" key="1">
    <citation type="submission" date="2015-09" db="EMBL/GenBank/DDBJ databases">
        <authorList>
            <consortium name="Pathogen Informatics"/>
        </authorList>
    </citation>
    <scope>NUCLEOTIDE SEQUENCE [LARGE SCALE GENOMIC DNA]</scope>
    <source>
        <strain evidence="2 3">2789STDY5608625</strain>
    </source>
</reference>
<name>A0AAD2J598_ACHAE</name>
<proteinExistence type="predicted"/>
<accession>A0AAD2J598</accession>
<sequence length="796" mass="80651">MTRRHIAVAVFRRDHRRSVGLAGDRNGQGGSAGRALRVGHGVRDRRRCGLAVIQILECRAGVERVRAVGVERERAAIRADDRLADVGVDAVDLRNADGVAVRIAIVAQHAFGNVVNDQGLVFTGGAFVIGGDRDGVAHGPDEGLGDGCARLVGGGDGNEVLALDARVGVIGRPVGELAGEGAGGGVELQAAGDVVDRVDQEVAVVEVAEEAGQVVVDDIAVHVVLVLQGNCGRRVVGAGDFDRQRGGAGAALAVRDGIGDRAGRRLARGQVLEGIAGIERVRAVGIQGERAAVGAGRRRAHVASGAVDLRHGQGVAVRVHVVGQDAVLGADVERGVFVGGAVIIGRRRRRVGDVPVEVLGSRGAGRVGGGHRHRVDAIVAALRGGMVDGAGDDAGVRVDGQAWRQAGGGKGELVAGVRVREMAGDVVAHAGLGVDARGVGDGGGHRAVVGAGDRHDDVRRGGGAAGIRDGVRNGTGGRFAHGQVAVFVTRVEDVAAVGQDREGAAVAAVDRDAGRGHGAAADRDDRQRVAIGIRVVQQQVAAHQAVLFAAAGIVQRVGRGVDGGRSGFIVAAGAGAGQAGQDLLATAGVRVGQVERGGGFQDAGQAHEAAAAGIAAAGHDGSGGIQFIERVAAVAQGGQQAVGVGAGGRSHSRFGRVGQGAGHVAGHGNLAAFADDDRHAVLDLKRNRGARGSDHVAACGDLAALMQFSQGTVAIAYPRATGDFVDDCGRGVGHVGSVSGSYPRWPDTRLRRRRGILSSRTVSGSNFDFGVGGGRYAVDEQGELQAVGYAQLFENG</sequence>
<feature type="region of interest" description="Disordered" evidence="1">
    <location>
        <begin position="450"/>
        <end position="469"/>
    </location>
</feature>
<dbReference type="AlphaFoldDB" id="A0AAD2J598"/>
<comment type="caution">
    <text evidence="2">The sequence shown here is derived from an EMBL/GenBank/DDBJ whole genome shotgun (WGS) entry which is preliminary data.</text>
</comment>
<evidence type="ECO:0000313" key="2">
    <source>
        <dbReference type="EMBL" id="CUJ74569.1"/>
    </source>
</evidence>
<dbReference type="Proteomes" id="UP000044098">
    <property type="component" value="Unassembled WGS sequence"/>
</dbReference>
<protein>
    <submittedName>
        <fullName evidence="2">Uncharacterized protein</fullName>
    </submittedName>
</protein>
<organism evidence="2 3">
    <name type="scientific">Achromobacter aegrifaciens</name>
    <dbReference type="NCBI Taxonomy" id="1287736"/>
    <lineage>
        <taxon>Bacteria</taxon>
        <taxon>Pseudomonadati</taxon>
        <taxon>Pseudomonadota</taxon>
        <taxon>Betaproteobacteria</taxon>
        <taxon>Burkholderiales</taxon>
        <taxon>Alcaligenaceae</taxon>
        <taxon>Achromobacter</taxon>
    </lineage>
</organism>
<evidence type="ECO:0000313" key="3">
    <source>
        <dbReference type="Proteomes" id="UP000044098"/>
    </source>
</evidence>